<organism evidence="1 2">
    <name type="scientific">Anaerobutyricum hallii</name>
    <dbReference type="NCBI Taxonomy" id="39488"/>
    <lineage>
        <taxon>Bacteria</taxon>
        <taxon>Bacillati</taxon>
        <taxon>Bacillota</taxon>
        <taxon>Clostridia</taxon>
        <taxon>Lachnospirales</taxon>
        <taxon>Lachnospiraceae</taxon>
        <taxon>Anaerobutyricum</taxon>
    </lineage>
</organism>
<reference evidence="1 2" key="1">
    <citation type="submission" date="2015-09" db="EMBL/GenBank/DDBJ databases">
        <authorList>
            <consortium name="Pathogen Informatics"/>
        </authorList>
    </citation>
    <scope>NUCLEOTIDE SEQUENCE [LARGE SCALE GENOMIC DNA]</scope>
    <source>
        <strain evidence="1 2">2789STDY5834966</strain>
    </source>
</reference>
<accession>A0A173RYI7</accession>
<sequence length="48" mass="5662">MQDKKKENKVKIIRWTNMELECFYGDYVEAVAYARKKAAETGLDYIIS</sequence>
<dbReference type="AlphaFoldDB" id="A0A173RYI7"/>
<dbReference type="RefSeq" id="WP_156333975.1">
    <property type="nucleotide sequence ID" value="NZ_CYYC01000004.1"/>
</dbReference>
<protein>
    <submittedName>
        <fullName evidence="1">Uncharacterized protein</fullName>
    </submittedName>
</protein>
<evidence type="ECO:0000313" key="1">
    <source>
        <dbReference type="EMBL" id="CUM82991.1"/>
    </source>
</evidence>
<gene>
    <name evidence="1" type="ORF">ERS852578_00516</name>
</gene>
<name>A0A173RYI7_9FIRM</name>
<dbReference type="EMBL" id="CYYC01000004">
    <property type="protein sequence ID" value="CUM82991.1"/>
    <property type="molecule type" value="Genomic_DNA"/>
</dbReference>
<proteinExistence type="predicted"/>
<dbReference type="Proteomes" id="UP000095390">
    <property type="component" value="Unassembled WGS sequence"/>
</dbReference>
<evidence type="ECO:0000313" key="2">
    <source>
        <dbReference type="Proteomes" id="UP000095390"/>
    </source>
</evidence>